<evidence type="ECO:0000313" key="4">
    <source>
        <dbReference type="Proteomes" id="UP000293637"/>
    </source>
</evidence>
<feature type="domain" description="Calcineurin-like phosphoesterase" evidence="1">
    <location>
        <begin position="4"/>
        <end position="152"/>
    </location>
</feature>
<dbReference type="OMA" id="DTGAGHN"/>
<dbReference type="SUPFAM" id="SSF56300">
    <property type="entry name" value="Metallo-dependent phosphatases"/>
    <property type="match status" value="1"/>
</dbReference>
<dbReference type="InterPro" id="IPR050126">
    <property type="entry name" value="Ap4A_hydrolase"/>
</dbReference>
<sequence length="204" mass="22763">MPQRILVASDIHGHGDALIKLLSEAVYNAETDQLVLLGDYVNNGPDSVGTLRLVQKLVNKGAIALVGNHELRWLERQDSEAQAWHKFLSGLPYIKVLDSYIFVHAGIDVRVPIDKQQCEHVTAHHSVALNQHQIKGKTIIHGHVPNYKLGYSKEEIHIENGMIDIDTGAGHNMYLTLVDLTNACSYSVNVSHKDGTIRKRHLML</sequence>
<gene>
    <name evidence="3" type="ORF">EQ812_06080</name>
    <name evidence="2" type="ORF">FO454_02980</name>
</gene>
<dbReference type="PANTHER" id="PTHR42850">
    <property type="entry name" value="METALLOPHOSPHOESTERASE"/>
    <property type="match status" value="1"/>
</dbReference>
<dbReference type="PANTHER" id="PTHR42850:SF4">
    <property type="entry name" value="ZINC-DEPENDENT ENDOPOLYPHOSPHATASE"/>
    <property type="match status" value="1"/>
</dbReference>
<dbReference type="GO" id="GO:0016791">
    <property type="term" value="F:phosphatase activity"/>
    <property type="evidence" value="ECO:0007669"/>
    <property type="project" value="TreeGrafter"/>
</dbReference>
<reference evidence="2 5" key="2">
    <citation type="submission" date="2019-07" db="EMBL/GenBank/DDBJ databases">
        <title>Comparative genome analysis of staphylococcus lugdunensis shows clonal complex-dependent diversity of the putative virulence factor, ess/type vii locus.</title>
        <authorList>
            <person name="Lebeurre J."/>
            <person name="Dahyot S."/>
            <person name="Diene S."/>
            <person name="Paulay A."/>
            <person name="Aubourg M."/>
            <person name="Argemi X."/>
            <person name="Giard J.-C."/>
            <person name="Tournier I."/>
            <person name="Francois P."/>
            <person name="Pestel-Caron M."/>
        </authorList>
    </citation>
    <scope>NUCLEOTIDE SEQUENCE [LARGE SCALE GENOMIC DNA]</scope>
    <source>
        <strain evidence="2 5">SL13</strain>
    </source>
</reference>
<proteinExistence type="predicted"/>
<dbReference type="EMBL" id="SCHB01000003">
    <property type="protein sequence ID" value="TBW72540.1"/>
    <property type="molecule type" value="Genomic_DNA"/>
</dbReference>
<accession>A0A292DJ10</accession>
<dbReference type="Pfam" id="PF00149">
    <property type="entry name" value="Metallophos"/>
    <property type="match status" value="1"/>
</dbReference>
<keyword evidence="5" id="KW-1185">Reference proteome</keyword>
<dbReference type="InterPro" id="IPR004843">
    <property type="entry name" value="Calcineurin-like_PHP"/>
</dbReference>
<reference evidence="3 4" key="1">
    <citation type="journal article" date="2019" name="Sci. Transl. Med.">
        <title>Quorum sensing between bacterial species on the skin protects against epidermal injury in atopic dermatitis.</title>
        <authorList>
            <person name="Williams M.R."/>
        </authorList>
    </citation>
    <scope>NUCLEOTIDE SEQUENCE [LARGE SCALE GENOMIC DNA]</scope>
    <source>
        <strain evidence="3 4">E7</strain>
    </source>
</reference>
<evidence type="ECO:0000313" key="5">
    <source>
        <dbReference type="Proteomes" id="UP000325462"/>
    </source>
</evidence>
<organism evidence="3 4">
    <name type="scientific">Staphylococcus lugdunensis</name>
    <dbReference type="NCBI Taxonomy" id="28035"/>
    <lineage>
        <taxon>Bacteria</taxon>
        <taxon>Bacillati</taxon>
        <taxon>Bacillota</taxon>
        <taxon>Bacilli</taxon>
        <taxon>Bacillales</taxon>
        <taxon>Staphylococcaceae</taxon>
        <taxon>Staphylococcus</taxon>
    </lineage>
</organism>
<name>A0A292DJ10_STALU</name>
<evidence type="ECO:0000313" key="2">
    <source>
        <dbReference type="EMBL" id="QEX37941.1"/>
    </source>
</evidence>
<dbReference type="Proteomes" id="UP000293637">
    <property type="component" value="Unassembled WGS sequence"/>
</dbReference>
<dbReference type="RefSeq" id="WP_002479110.1">
    <property type="nucleotide sequence ID" value="NZ_AP021848.1"/>
</dbReference>
<evidence type="ECO:0000313" key="3">
    <source>
        <dbReference type="EMBL" id="TBW72540.1"/>
    </source>
</evidence>
<evidence type="ECO:0000259" key="1">
    <source>
        <dbReference type="Pfam" id="PF00149"/>
    </source>
</evidence>
<protein>
    <submittedName>
        <fullName evidence="3">Serine/threonine protein phosphatase</fullName>
    </submittedName>
</protein>
<dbReference type="AlphaFoldDB" id="A0A292DJ10"/>
<dbReference type="InterPro" id="IPR029052">
    <property type="entry name" value="Metallo-depent_PP-like"/>
</dbReference>
<dbReference type="GO" id="GO:0005737">
    <property type="term" value="C:cytoplasm"/>
    <property type="evidence" value="ECO:0007669"/>
    <property type="project" value="TreeGrafter"/>
</dbReference>
<dbReference type="EMBL" id="CP041722">
    <property type="protein sequence ID" value="QEX37941.1"/>
    <property type="molecule type" value="Genomic_DNA"/>
</dbReference>
<dbReference type="Gene3D" id="3.60.21.10">
    <property type="match status" value="1"/>
</dbReference>
<dbReference type="Proteomes" id="UP000325462">
    <property type="component" value="Chromosome"/>
</dbReference>
<dbReference type="GeneID" id="58090866"/>